<name>A0A084IIL7_SALHC</name>
<dbReference type="PANTHER" id="PTHR34294">
    <property type="entry name" value="TRANSCRIPTIONAL REGULATOR-RELATED"/>
    <property type="match status" value="1"/>
</dbReference>
<dbReference type="Gene3D" id="3.40.50.1360">
    <property type="match status" value="1"/>
</dbReference>
<dbReference type="SUPFAM" id="SSF100950">
    <property type="entry name" value="NagB/RpiA/CoA transferase-like"/>
    <property type="match status" value="1"/>
</dbReference>
<dbReference type="RefSeq" id="WP_037339721.1">
    <property type="nucleotide sequence ID" value="NZ_APNK01000027.1"/>
</dbReference>
<comment type="caution">
    <text evidence="6">The sequence shown here is derived from an EMBL/GenBank/DDBJ whole genome shotgun (WGS) entry which is preliminary data.</text>
</comment>
<dbReference type="PATRIC" id="fig|1304275.5.peg.2971"/>
<keyword evidence="4" id="KW-0804">Transcription</keyword>
<dbReference type="InterPro" id="IPR036388">
    <property type="entry name" value="WH-like_DNA-bd_sf"/>
</dbReference>
<dbReference type="InterPro" id="IPR051054">
    <property type="entry name" value="SorC_transcr_regulators"/>
</dbReference>
<dbReference type="InterPro" id="IPR007324">
    <property type="entry name" value="Sugar-bd_dom_put"/>
</dbReference>
<organism evidence="6 7">
    <name type="scientific">Salinisphaera hydrothermalis (strain C41B8)</name>
    <dbReference type="NCBI Taxonomy" id="1304275"/>
    <lineage>
        <taxon>Bacteria</taxon>
        <taxon>Pseudomonadati</taxon>
        <taxon>Pseudomonadota</taxon>
        <taxon>Gammaproteobacteria</taxon>
        <taxon>Salinisphaerales</taxon>
        <taxon>Salinisphaeraceae</taxon>
        <taxon>Salinisphaera</taxon>
    </lineage>
</organism>
<dbReference type="EMBL" id="APNK01000027">
    <property type="protein sequence ID" value="KEZ76551.1"/>
    <property type="molecule type" value="Genomic_DNA"/>
</dbReference>
<reference evidence="6 7" key="1">
    <citation type="submission" date="2013-03" db="EMBL/GenBank/DDBJ databases">
        <title>Salinisphaera hydrothermalis C41B8 Genome Sequencing.</title>
        <authorList>
            <person name="Li C."/>
            <person name="Lai Q."/>
            <person name="Shao Z."/>
        </authorList>
    </citation>
    <scope>NUCLEOTIDE SEQUENCE [LARGE SCALE GENOMIC DNA]</scope>
    <source>
        <strain evidence="6 7">C41B8</strain>
    </source>
</reference>
<evidence type="ECO:0000313" key="7">
    <source>
        <dbReference type="Proteomes" id="UP000028302"/>
    </source>
</evidence>
<gene>
    <name evidence="6" type="ORF">C41B8_14530</name>
</gene>
<keyword evidence="7" id="KW-1185">Reference proteome</keyword>
<keyword evidence="2" id="KW-0805">Transcription regulation</keyword>
<dbReference type="GO" id="GO:0003677">
    <property type="term" value="F:DNA binding"/>
    <property type="evidence" value="ECO:0007669"/>
    <property type="project" value="UniProtKB-KW"/>
</dbReference>
<dbReference type="OrthoDB" id="8339232at2"/>
<dbReference type="Pfam" id="PF04198">
    <property type="entry name" value="Sugar-bind"/>
    <property type="match status" value="1"/>
</dbReference>
<protein>
    <submittedName>
        <fullName evidence="6">DeoR family transcriptional regulator</fullName>
    </submittedName>
</protein>
<sequence length="323" mass="35152">MPENRIGAEHDSALDVDEQLLTRVAWYYYVGHLTQQQIADRLNTHRGRINRLLAAGRETGVVRIRIDSPLADCVALEAGLVARYGLRQAVVVPAPDNADKHRVALGLGAGRYLTAALRDGQTVGIGWGQTLEHTLRALEARTYRAMSVVSLQGGLSRCPILNTFEIVFDFANRLSADCYYFAAPIYAENEAARDLLLAQSAIRETYDRARRADIAVLTAGNMVDSLVVNHGLHDPQDVTDLRAAGAVGDLLGHFIDAHGARVAHPVNDRTTAVGLEDLRALDHVVLISGGRGKFEVTRAALRGGYANVLITDEHNARQILDAP</sequence>
<dbReference type="PANTHER" id="PTHR34294:SF1">
    <property type="entry name" value="TRANSCRIPTIONAL REGULATOR LSRR"/>
    <property type="match status" value="1"/>
</dbReference>
<evidence type="ECO:0000313" key="6">
    <source>
        <dbReference type="EMBL" id="KEZ76551.1"/>
    </source>
</evidence>
<accession>A0A084IIL7</accession>
<feature type="domain" description="Sugar-binding" evidence="5">
    <location>
        <begin position="69"/>
        <end position="320"/>
    </location>
</feature>
<dbReference type="eggNOG" id="COG2390">
    <property type="taxonomic scope" value="Bacteria"/>
</dbReference>
<evidence type="ECO:0000256" key="2">
    <source>
        <dbReference type="ARBA" id="ARBA00023015"/>
    </source>
</evidence>
<dbReference type="GO" id="GO:0030246">
    <property type="term" value="F:carbohydrate binding"/>
    <property type="evidence" value="ECO:0007669"/>
    <property type="project" value="InterPro"/>
</dbReference>
<dbReference type="Proteomes" id="UP000028302">
    <property type="component" value="Unassembled WGS sequence"/>
</dbReference>
<evidence type="ECO:0000256" key="3">
    <source>
        <dbReference type="ARBA" id="ARBA00023125"/>
    </source>
</evidence>
<dbReference type="AlphaFoldDB" id="A0A084IIL7"/>
<evidence type="ECO:0000256" key="4">
    <source>
        <dbReference type="ARBA" id="ARBA00023163"/>
    </source>
</evidence>
<keyword evidence="3" id="KW-0238">DNA-binding</keyword>
<comment type="similarity">
    <text evidence="1">Belongs to the SorC transcriptional regulatory family.</text>
</comment>
<dbReference type="STRING" id="1304275.C41B8_14530"/>
<dbReference type="InterPro" id="IPR037171">
    <property type="entry name" value="NagB/RpiA_transferase-like"/>
</dbReference>
<proteinExistence type="inferred from homology"/>
<evidence type="ECO:0000256" key="1">
    <source>
        <dbReference type="ARBA" id="ARBA00010466"/>
    </source>
</evidence>
<dbReference type="Gene3D" id="1.10.10.10">
    <property type="entry name" value="Winged helix-like DNA-binding domain superfamily/Winged helix DNA-binding domain"/>
    <property type="match status" value="1"/>
</dbReference>
<evidence type="ECO:0000259" key="5">
    <source>
        <dbReference type="Pfam" id="PF04198"/>
    </source>
</evidence>